<sequence length="310" mass="34630">MTTRKQGKKNDEAEAHNVTDENARERARKHQLTLERRRAADRARYQKNTDRRDRRRVLLAEQKAAARARRRQWDPPKKNATNMNLLSAANVTNLEDRPDFDRLGLLPPNSDPNHYASVQSAEAQSVPSLTPAEKLATMVLAGMAQARVAAVEHHCWSTSVADTNVAPPDYTSKNSALTRLQELPPGAAPLNAKQSLNLLLCGAIGPLTEVQRAQVLLADLNSGPLLGPTPAEANRWANWRRKRSPPELTTMSMERWIEIACWYGGVQVEHDNGWDAAAQQVFFGAQKSIPLSRLRDRRGQRVHGFYDAAD</sequence>
<dbReference type="Proteomes" id="UP001222325">
    <property type="component" value="Unassembled WGS sequence"/>
</dbReference>
<reference evidence="2" key="1">
    <citation type="submission" date="2023-03" db="EMBL/GenBank/DDBJ databases">
        <title>Massive genome expansion in bonnet fungi (Mycena s.s.) driven by repeated elements and novel gene families across ecological guilds.</title>
        <authorList>
            <consortium name="Lawrence Berkeley National Laboratory"/>
            <person name="Harder C.B."/>
            <person name="Miyauchi S."/>
            <person name="Viragh M."/>
            <person name="Kuo A."/>
            <person name="Thoen E."/>
            <person name="Andreopoulos B."/>
            <person name="Lu D."/>
            <person name="Skrede I."/>
            <person name="Drula E."/>
            <person name="Henrissat B."/>
            <person name="Morin E."/>
            <person name="Kohler A."/>
            <person name="Barry K."/>
            <person name="LaButti K."/>
            <person name="Morin E."/>
            <person name="Salamov A."/>
            <person name="Lipzen A."/>
            <person name="Mereny Z."/>
            <person name="Hegedus B."/>
            <person name="Baldrian P."/>
            <person name="Stursova M."/>
            <person name="Weitz H."/>
            <person name="Taylor A."/>
            <person name="Grigoriev I.V."/>
            <person name="Nagy L.G."/>
            <person name="Martin F."/>
            <person name="Kauserud H."/>
        </authorList>
    </citation>
    <scope>NUCLEOTIDE SEQUENCE</scope>
    <source>
        <strain evidence="2">CBHHK173m</strain>
    </source>
</reference>
<feature type="compositionally biased region" description="Polar residues" evidence="1">
    <location>
        <begin position="116"/>
        <end position="127"/>
    </location>
</feature>
<dbReference type="AlphaFoldDB" id="A0AAD6XEN1"/>
<feature type="compositionally biased region" description="Basic and acidic residues" evidence="1">
    <location>
        <begin position="32"/>
        <end position="56"/>
    </location>
</feature>
<feature type="region of interest" description="Disordered" evidence="1">
    <location>
        <begin position="62"/>
        <end position="81"/>
    </location>
</feature>
<proteinExistence type="predicted"/>
<feature type="compositionally biased region" description="Basic and acidic residues" evidence="1">
    <location>
        <begin position="8"/>
        <end position="25"/>
    </location>
</feature>
<name>A0AAD6XEN1_9AGAR</name>
<accession>A0AAD6XEN1</accession>
<evidence type="ECO:0000313" key="2">
    <source>
        <dbReference type="EMBL" id="KAJ7073557.1"/>
    </source>
</evidence>
<evidence type="ECO:0000256" key="1">
    <source>
        <dbReference type="SAM" id="MobiDB-lite"/>
    </source>
</evidence>
<evidence type="ECO:0000313" key="3">
    <source>
        <dbReference type="Proteomes" id="UP001222325"/>
    </source>
</evidence>
<protein>
    <submittedName>
        <fullName evidence="2">Uncharacterized protein</fullName>
    </submittedName>
</protein>
<keyword evidence="3" id="KW-1185">Reference proteome</keyword>
<organism evidence="2 3">
    <name type="scientific">Mycena belliarum</name>
    <dbReference type="NCBI Taxonomy" id="1033014"/>
    <lineage>
        <taxon>Eukaryota</taxon>
        <taxon>Fungi</taxon>
        <taxon>Dikarya</taxon>
        <taxon>Basidiomycota</taxon>
        <taxon>Agaricomycotina</taxon>
        <taxon>Agaricomycetes</taxon>
        <taxon>Agaricomycetidae</taxon>
        <taxon>Agaricales</taxon>
        <taxon>Marasmiineae</taxon>
        <taxon>Mycenaceae</taxon>
        <taxon>Mycena</taxon>
    </lineage>
</organism>
<feature type="region of interest" description="Disordered" evidence="1">
    <location>
        <begin position="1"/>
        <end position="56"/>
    </location>
</feature>
<feature type="region of interest" description="Disordered" evidence="1">
    <location>
        <begin position="103"/>
        <end position="127"/>
    </location>
</feature>
<gene>
    <name evidence="2" type="ORF">B0H15DRAFT_957095</name>
</gene>
<comment type="caution">
    <text evidence="2">The sequence shown here is derived from an EMBL/GenBank/DDBJ whole genome shotgun (WGS) entry which is preliminary data.</text>
</comment>
<dbReference type="EMBL" id="JARJCN010000111">
    <property type="protein sequence ID" value="KAJ7073557.1"/>
    <property type="molecule type" value="Genomic_DNA"/>
</dbReference>